<evidence type="ECO:0000313" key="4">
    <source>
        <dbReference type="Proteomes" id="UP001569200"/>
    </source>
</evidence>
<name>A0A0H3ZUK0_VIBSP</name>
<reference evidence="2" key="1">
    <citation type="journal article" date="2015" name="MBio">
        <title>Eco-Evolutionary Dynamics of Episomes among Ecologically Cohesive Bacterial Populations.</title>
        <authorList>
            <person name="Xue H."/>
            <person name="Cordero O.X."/>
            <person name="Camas F.M."/>
            <person name="Trimble W."/>
            <person name="Meyer F."/>
            <person name="Guglielmini J."/>
            <person name="Rocha E.P."/>
            <person name="Polz M.F."/>
        </authorList>
    </citation>
    <scope>NUCLEOTIDE SEQUENCE</scope>
    <source>
        <strain evidence="2">1F_145</strain>
        <strain evidence="1">FF_1</strain>
    </source>
</reference>
<reference evidence="3 4" key="2">
    <citation type="submission" date="2024-06" db="EMBL/GenBank/DDBJ databases">
        <authorList>
            <person name="Steensen K."/>
            <person name="Seneca J."/>
            <person name="Bartlau N."/>
            <person name="Yu A.X."/>
            <person name="Polz M.F."/>
        </authorList>
    </citation>
    <scope>NUCLEOTIDE SEQUENCE [LARGE SCALE GENOMIC DNA]</scope>
    <source>
        <strain evidence="3 4">1F145</strain>
    </source>
</reference>
<keyword evidence="4" id="KW-1185">Reference proteome</keyword>
<protein>
    <submittedName>
        <fullName evidence="2">Uncharacterized protein</fullName>
    </submittedName>
</protein>
<evidence type="ECO:0000313" key="3">
    <source>
        <dbReference type="EMBL" id="MEZ8183804.1"/>
    </source>
</evidence>
<proteinExistence type="predicted"/>
<evidence type="ECO:0000313" key="2">
    <source>
        <dbReference type="EMBL" id="AKN39960.1"/>
    </source>
</evidence>
<dbReference type="RefSeq" id="WP_029223978.1">
    <property type="nucleotide sequence ID" value="NZ_CAWNZU010000017.1"/>
</dbReference>
<dbReference type="EMBL" id="KP795672">
    <property type="protein sequence ID" value="AKN39960.1"/>
    <property type="molecule type" value="Genomic_DNA"/>
</dbReference>
<accession>A0A0H3ZUK0</accession>
<dbReference type="EMBL" id="JBGOOW010000060">
    <property type="protein sequence ID" value="MEZ8183804.1"/>
    <property type="molecule type" value="Genomic_DNA"/>
</dbReference>
<dbReference type="EMBL" id="KP795638">
    <property type="protein sequence ID" value="AKN39217.1"/>
    <property type="molecule type" value="Genomic_DNA"/>
</dbReference>
<evidence type="ECO:0000313" key="1">
    <source>
        <dbReference type="EMBL" id="AKN39217.1"/>
    </source>
</evidence>
<gene>
    <name evidence="3" type="ORF">ACED33_24315</name>
</gene>
<dbReference type="Proteomes" id="UP001569200">
    <property type="component" value="Unassembled WGS sequence"/>
</dbReference>
<sequence length="89" mass="10204">MKRARMSQVQKEVLRCLAKAFIKGVKEGKSTVINLAVNQVLGRDIHPNNFRVSCKALEECGLVMRKKVDLDWYINITPKGFDKVLTWLD</sequence>
<dbReference type="AlphaFoldDB" id="A0A0H3ZUK0"/>
<organism evidence="2">
    <name type="scientific">Vibrio splendidus</name>
    <dbReference type="NCBI Taxonomy" id="29497"/>
    <lineage>
        <taxon>Bacteria</taxon>
        <taxon>Pseudomonadati</taxon>
        <taxon>Pseudomonadota</taxon>
        <taxon>Gammaproteobacteria</taxon>
        <taxon>Vibrionales</taxon>
        <taxon>Vibrionaceae</taxon>
        <taxon>Vibrio</taxon>
    </lineage>
</organism>